<keyword evidence="1" id="KW-0812">Transmembrane</keyword>
<proteinExistence type="predicted"/>
<dbReference type="SUPFAM" id="SSF51735">
    <property type="entry name" value="NAD(P)-binding Rossmann-fold domains"/>
    <property type="match status" value="1"/>
</dbReference>
<dbReference type="InterPro" id="IPR036291">
    <property type="entry name" value="NAD(P)-bd_dom_sf"/>
</dbReference>
<evidence type="ECO:0000259" key="2">
    <source>
        <dbReference type="Pfam" id="PF13460"/>
    </source>
</evidence>
<evidence type="ECO:0000256" key="1">
    <source>
        <dbReference type="SAM" id="Phobius"/>
    </source>
</evidence>
<keyword evidence="4" id="KW-1185">Reference proteome</keyword>
<accession>A0ABV2H531</accession>
<name>A0ABV2H531_9HYPH</name>
<sequence length="503" mass="53774">MRIVARDLVNPLISMGCSICQATCKTGPVARDSIFRQQRGNDRTGMMFYDLLGWCALANLGGSAAVQLRMVRSDMNILVIGATGLIGSAICARLSTDAHHVVAAVRSGSAFLPMGVSRQVVLDLANATSASDWLPHLEGIGAVVNCAGALQDTGQDRVRTVHVEAPAALFLACEEAGIRRVVHFSALGVDREQPSEFSQSKALGDNLLMARELDWVILRPSVVLGPAAYGASALFRGLAAMPVLPLMPHTGQLQVVQLSDVVETVVALLQPNAPSRLTLELVGPEQLTFADVVASYRRWLGWGPARKVTLPGPFSRLLYKLGDVAGHLGWRPPMRSNAEKEITRGAVGDAGSWMEATSIQPTSLAEALASRPAGVQERWFAKLYFLKPLAFIVLPLFWIATGIISLTSGFREGVDLMLRTPAAEVGVPAVIAGALADMAIGTAIAFRRSARWGLYAGIGLSLFYVVAGSLLLPALWGDPLGPLLKIWPIFVLHLVALAVLEER</sequence>
<dbReference type="InterPro" id="IPR025695">
    <property type="entry name" value="DoxX-like"/>
</dbReference>
<feature type="transmembrane region" description="Helical" evidence="1">
    <location>
        <begin position="482"/>
        <end position="500"/>
    </location>
</feature>
<feature type="domain" description="NAD(P)-binding" evidence="2">
    <location>
        <begin position="81"/>
        <end position="223"/>
    </location>
</feature>
<organism evidence="3 4">
    <name type="scientific">Pseudorhizobium tarimense</name>
    <dbReference type="NCBI Taxonomy" id="1079109"/>
    <lineage>
        <taxon>Bacteria</taxon>
        <taxon>Pseudomonadati</taxon>
        <taxon>Pseudomonadota</taxon>
        <taxon>Alphaproteobacteria</taxon>
        <taxon>Hyphomicrobiales</taxon>
        <taxon>Rhizobiaceae</taxon>
        <taxon>Rhizobium/Agrobacterium group</taxon>
        <taxon>Pseudorhizobium</taxon>
    </lineage>
</organism>
<feature type="transmembrane region" description="Helical" evidence="1">
    <location>
        <begin position="453"/>
        <end position="476"/>
    </location>
</feature>
<dbReference type="PANTHER" id="PTHR12126">
    <property type="entry name" value="NADH-UBIQUINONE OXIDOREDUCTASE 39 KDA SUBUNIT-RELATED"/>
    <property type="match status" value="1"/>
</dbReference>
<dbReference type="EMBL" id="JBEPLJ010000006">
    <property type="protein sequence ID" value="MET3585657.1"/>
    <property type="molecule type" value="Genomic_DNA"/>
</dbReference>
<keyword evidence="1" id="KW-0472">Membrane</keyword>
<feature type="transmembrane region" description="Helical" evidence="1">
    <location>
        <begin position="425"/>
        <end position="446"/>
    </location>
</feature>
<dbReference type="Gene3D" id="3.40.50.720">
    <property type="entry name" value="NAD(P)-binding Rossmann-like Domain"/>
    <property type="match status" value="1"/>
</dbReference>
<dbReference type="Pfam" id="PF13460">
    <property type="entry name" value="NAD_binding_10"/>
    <property type="match status" value="1"/>
</dbReference>
<evidence type="ECO:0000313" key="3">
    <source>
        <dbReference type="EMBL" id="MET3585657.1"/>
    </source>
</evidence>
<evidence type="ECO:0000313" key="4">
    <source>
        <dbReference type="Proteomes" id="UP001549031"/>
    </source>
</evidence>
<dbReference type="Proteomes" id="UP001549031">
    <property type="component" value="Unassembled WGS sequence"/>
</dbReference>
<comment type="caution">
    <text evidence="3">The sequence shown here is derived from an EMBL/GenBank/DDBJ whole genome shotgun (WGS) entry which is preliminary data.</text>
</comment>
<dbReference type="InterPro" id="IPR051207">
    <property type="entry name" value="ComplexI_NDUFA9_subunit"/>
</dbReference>
<feature type="transmembrane region" description="Helical" evidence="1">
    <location>
        <begin position="46"/>
        <end position="65"/>
    </location>
</feature>
<feature type="transmembrane region" description="Helical" evidence="1">
    <location>
        <begin position="384"/>
        <end position="405"/>
    </location>
</feature>
<protein>
    <submittedName>
        <fullName evidence="3">Uncharacterized protein YbjT (DUF2867 family)</fullName>
    </submittedName>
</protein>
<feature type="transmembrane region" description="Helical" evidence="1">
    <location>
        <begin position="77"/>
        <end position="96"/>
    </location>
</feature>
<dbReference type="InterPro" id="IPR016040">
    <property type="entry name" value="NAD(P)-bd_dom"/>
</dbReference>
<gene>
    <name evidence="3" type="ORF">ABID21_001766</name>
</gene>
<reference evidence="3 4" key="1">
    <citation type="submission" date="2024-06" db="EMBL/GenBank/DDBJ databases">
        <title>Genomic Encyclopedia of Type Strains, Phase IV (KMG-IV): sequencing the most valuable type-strain genomes for metagenomic binning, comparative biology and taxonomic classification.</title>
        <authorList>
            <person name="Goeker M."/>
        </authorList>
    </citation>
    <scope>NUCLEOTIDE SEQUENCE [LARGE SCALE GENOMIC DNA]</scope>
    <source>
        <strain evidence="3 4">DSM 105042</strain>
    </source>
</reference>
<dbReference type="PANTHER" id="PTHR12126:SF11">
    <property type="entry name" value="NADH DEHYDROGENASE [UBIQUINONE] 1 ALPHA SUBCOMPLEX SUBUNIT 9, MITOCHONDRIAL"/>
    <property type="match status" value="1"/>
</dbReference>
<keyword evidence="1" id="KW-1133">Transmembrane helix</keyword>
<dbReference type="Pfam" id="PF13781">
    <property type="entry name" value="DoxX_3"/>
    <property type="match status" value="1"/>
</dbReference>